<dbReference type="Proteomes" id="UP000439022">
    <property type="component" value="Unassembled WGS sequence"/>
</dbReference>
<organism evidence="2 3">
    <name type="scientific">Haloferax litoreum</name>
    <dbReference type="NCBI Taxonomy" id="2666140"/>
    <lineage>
        <taxon>Archaea</taxon>
        <taxon>Methanobacteriati</taxon>
        <taxon>Methanobacteriota</taxon>
        <taxon>Stenosarchaea group</taxon>
        <taxon>Halobacteria</taxon>
        <taxon>Halobacteriales</taxon>
        <taxon>Haloferacaceae</taxon>
        <taxon>Haloferax</taxon>
    </lineage>
</organism>
<dbReference type="Pfam" id="PF12679">
    <property type="entry name" value="ABC2_membrane_2"/>
    <property type="match status" value="1"/>
</dbReference>
<reference evidence="2 3" key="1">
    <citation type="submission" date="2019-11" db="EMBL/GenBank/DDBJ databases">
        <title>Whole genome sequence of Haloferax sp. MBLA0076.</title>
        <authorList>
            <person name="Seo M.-J."/>
            <person name="Cho E.-S."/>
        </authorList>
    </citation>
    <scope>NUCLEOTIDE SEQUENCE [LARGE SCALE GENOMIC DNA]</scope>
    <source>
        <strain evidence="2 3">MBLA0076</strain>
    </source>
</reference>
<comment type="caution">
    <text evidence="2">The sequence shown here is derived from an EMBL/GenBank/DDBJ whole genome shotgun (WGS) entry which is preliminary data.</text>
</comment>
<feature type="transmembrane region" description="Helical" evidence="1">
    <location>
        <begin position="107"/>
        <end position="132"/>
    </location>
</feature>
<dbReference type="GO" id="GO:0005886">
    <property type="term" value="C:plasma membrane"/>
    <property type="evidence" value="ECO:0007669"/>
    <property type="project" value="UniProtKB-SubCell"/>
</dbReference>
<evidence type="ECO:0000313" key="2">
    <source>
        <dbReference type="EMBL" id="MRX23279.1"/>
    </source>
</evidence>
<name>A0A6A8GKA0_9EURY</name>
<dbReference type="PANTHER" id="PTHR43471:SF1">
    <property type="entry name" value="ABC TRANSPORTER PERMEASE PROTEIN NOSY-RELATED"/>
    <property type="match status" value="1"/>
</dbReference>
<dbReference type="EMBL" id="WKJO01000001">
    <property type="protein sequence ID" value="MRX23279.1"/>
    <property type="molecule type" value="Genomic_DNA"/>
</dbReference>
<dbReference type="RefSeq" id="WP_151163728.1">
    <property type="nucleotide sequence ID" value="NZ_WKJO01000001.1"/>
</dbReference>
<feature type="transmembrane region" description="Helical" evidence="1">
    <location>
        <begin position="178"/>
        <end position="199"/>
    </location>
</feature>
<proteinExistence type="predicted"/>
<evidence type="ECO:0000313" key="3">
    <source>
        <dbReference type="Proteomes" id="UP000439022"/>
    </source>
</evidence>
<evidence type="ECO:0000256" key="1">
    <source>
        <dbReference type="SAM" id="Phobius"/>
    </source>
</evidence>
<sequence length="279" mass="30322">MALPAVIKKDFRDSIRSLSLLTTTLLFVAFATWLATIQWIPLMYQDSTANRSTLALLNSMRQPTVFMVPLIGLSLAYDTVAGELESGTIRFLLSLPNSRAEVVFGKFVGRTAVIGVSILVGYTVAGAIALATYESFDAVVFGQYTLLTILYGTVYIGLATGFSAGMKSRTRAFVGAGALYSLFLLGWDVLLLLLQLAIYGNDIPEAGLPDWFKFVGTLNPSTAFMKATKAVIPQYGEITSYPEGSAVYLDDWVGFLILGLWCALPLVLGYLRFTTADIQ</sequence>
<dbReference type="PANTHER" id="PTHR43471">
    <property type="entry name" value="ABC TRANSPORTER PERMEASE"/>
    <property type="match status" value="1"/>
</dbReference>
<dbReference type="GO" id="GO:0140359">
    <property type="term" value="F:ABC-type transporter activity"/>
    <property type="evidence" value="ECO:0007669"/>
    <property type="project" value="InterPro"/>
</dbReference>
<keyword evidence="3" id="KW-1185">Reference proteome</keyword>
<gene>
    <name evidence="2" type="ORF">GJR96_15100</name>
</gene>
<protein>
    <submittedName>
        <fullName evidence="2">ABC transporter permease subunit</fullName>
    </submittedName>
</protein>
<keyword evidence="1" id="KW-0812">Transmembrane</keyword>
<keyword evidence="1" id="KW-0472">Membrane</keyword>
<dbReference type="AlphaFoldDB" id="A0A6A8GKA0"/>
<accession>A0A6A8GKA0</accession>
<feature type="transmembrane region" description="Helical" evidence="1">
    <location>
        <begin position="144"/>
        <end position="166"/>
    </location>
</feature>
<keyword evidence="1" id="KW-1133">Transmembrane helix</keyword>
<feature type="transmembrane region" description="Helical" evidence="1">
    <location>
        <begin position="20"/>
        <end position="44"/>
    </location>
</feature>
<feature type="transmembrane region" description="Helical" evidence="1">
    <location>
        <begin position="252"/>
        <end position="271"/>
    </location>
</feature>